<evidence type="ECO:0000313" key="2">
    <source>
        <dbReference type="Proteomes" id="UP001576776"/>
    </source>
</evidence>
<dbReference type="RefSeq" id="WP_413257055.1">
    <property type="nucleotide sequence ID" value="NZ_JBHFNS010000042.1"/>
</dbReference>
<evidence type="ECO:0000313" key="1">
    <source>
        <dbReference type="EMBL" id="MFB2935543.1"/>
    </source>
</evidence>
<accession>A0ABV4YAI4</accession>
<comment type="caution">
    <text evidence="1">The sequence shown here is derived from an EMBL/GenBank/DDBJ whole genome shotgun (WGS) entry which is preliminary data.</text>
</comment>
<dbReference type="EMBL" id="JBHFNS010000042">
    <property type="protein sequence ID" value="MFB2935543.1"/>
    <property type="molecule type" value="Genomic_DNA"/>
</dbReference>
<dbReference type="Proteomes" id="UP001576776">
    <property type="component" value="Unassembled WGS sequence"/>
</dbReference>
<keyword evidence="2" id="KW-1185">Reference proteome</keyword>
<organism evidence="1 2">
    <name type="scientific">Floridaenema fluviatile BLCC-F154</name>
    <dbReference type="NCBI Taxonomy" id="3153640"/>
    <lineage>
        <taxon>Bacteria</taxon>
        <taxon>Bacillati</taxon>
        <taxon>Cyanobacteriota</taxon>
        <taxon>Cyanophyceae</taxon>
        <taxon>Oscillatoriophycideae</taxon>
        <taxon>Aerosakkonematales</taxon>
        <taxon>Aerosakkonemataceae</taxon>
        <taxon>Floridanema</taxon>
        <taxon>Floridanema fluviatile</taxon>
    </lineage>
</organism>
<evidence type="ECO:0008006" key="3">
    <source>
        <dbReference type="Google" id="ProtNLM"/>
    </source>
</evidence>
<name>A0ABV4YAI4_9CYAN</name>
<proteinExistence type="predicted"/>
<gene>
    <name evidence="1" type="ORF">ACE1B6_09700</name>
</gene>
<reference evidence="1 2" key="1">
    <citation type="submission" date="2024-09" db="EMBL/GenBank/DDBJ databases">
        <title>Floridaenema gen nov. (Aerosakkonemataceae, Aerosakkonematales ord. nov., Cyanobacteria) from benthic tropical and subtropical fresh waters, with the description of four new species.</title>
        <authorList>
            <person name="Moretto J.A."/>
            <person name="Berthold D.E."/>
            <person name="Lefler F.W."/>
            <person name="Huang I.-S."/>
            <person name="Laughinghouse H. IV."/>
        </authorList>
    </citation>
    <scope>NUCLEOTIDE SEQUENCE [LARGE SCALE GENOMIC DNA]</scope>
    <source>
        <strain evidence="1 2">BLCC-F154</strain>
    </source>
</reference>
<sequence length="128" mass="15045">MTRQKRIEKIGIRLTPEEFKLAEKMAKDLETTVSELFRYKTLKSQQFQLSSATLCHKLAELNLRLKPIAIATEQALWTGEKITEPAELKDLLEKALFLLKQVQWQQMNIKISTDLYEEYEDLEKWEAS</sequence>
<protein>
    <recommendedName>
        <fullName evidence="3">Mobilization protein</fullName>
    </recommendedName>
</protein>